<reference evidence="1" key="1">
    <citation type="submission" date="2022-12" db="EMBL/GenBank/DDBJ databases">
        <authorList>
            <person name="Alioto T."/>
            <person name="Alioto T."/>
            <person name="Gomez Garrido J."/>
        </authorList>
    </citation>
    <scope>NUCLEOTIDE SEQUENCE</scope>
</reference>
<evidence type="ECO:0000313" key="1">
    <source>
        <dbReference type="EMBL" id="CAI5785786.1"/>
    </source>
</evidence>
<dbReference type="AlphaFoldDB" id="A0AA35PEB4"/>
<accession>A0AA35PEB4</accession>
<keyword evidence="2" id="KW-1185">Reference proteome</keyword>
<evidence type="ECO:0000313" key="2">
    <source>
        <dbReference type="Proteomes" id="UP001178461"/>
    </source>
</evidence>
<protein>
    <submittedName>
        <fullName evidence="1">Uncharacterized protein</fullName>
    </submittedName>
</protein>
<proteinExistence type="predicted"/>
<dbReference type="Proteomes" id="UP001178461">
    <property type="component" value="Chromosome 10"/>
</dbReference>
<sequence>MCAWVKMEDEQQHSFRLMLQQKLQQQIERCGQMIQQQSQWFDKIKQLQEECVRTLLGEKSVTPCKVRALPDHMLQGVENDPEAWLQGTQMKGVAEEIQRVDGQVMGWDCEEVQLVAEGKGEDNTSEKDELAGAEGLLLIYFSTPWIGTWNLWNLTPLRDCDGMQQ</sequence>
<gene>
    <name evidence="1" type="ORF">PODLI_1B008916</name>
</gene>
<organism evidence="1 2">
    <name type="scientific">Podarcis lilfordi</name>
    <name type="common">Lilford's wall lizard</name>
    <dbReference type="NCBI Taxonomy" id="74358"/>
    <lineage>
        <taxon>Eukaryota</taxon>
        <taxon>Metazoa</taxon>
        <taxon>Chordata</taxon>
        <taxon>Craniata</taxon>
        <taxon>Vertebrata</taxon>
        <taxon>Euteleostomi</taxon>
        <taxon>Lepidosauria</taxon>
        <taxon>Squamata</taxon>
        <taxon>Bifurcata</taxon>
        <taxon>Unidentata</taxon>
        <taxon>Episquamata</taxon>
        <taxon>Laterata</taxon>
        <taxon>Lacertibaenia</taxon>
        <taxon>Lacertidae</taxon>
        <taxon>Podarcis</taxon>
    </lineage>
</organism>
<name>A0AA35PEB4_9SAUR</name>
<dbReference type="EMBL" id="OX395135">
    <property type="protein sequence ID" value="CAI5785786.1"/>
    <property type="molecule type" value="Genomic_DNA"/>
</dbReference>